<dbReference type="AlphaFoldDB" id="A0AA35G8B9"/>
<organism evidence="3 4">
    <name type="scientific">Caldinitratiruptor microaerophilus</name>
    <dbReference type="NCBI Taxonomy" id="671077"/>
    <lineage>
        <taxon>Bacteria</taxon>
        <taxon>Bacillati</taxon>
        <taxon>Bacillota</taxon>
        <taxon>Clostridia</taxon>
        <taxon>Eubacteriales</taxon>
        <taxon>Symbiobacteriaceae</taxon>
        <taxon>Caldinitratiruptor</taxon>
    </lineage>
</organism>
<dbReference type="EMBL" id="AP025628">
    <property type="protein sequence ID" value="BDG60273.1"/>
    <property type="molecule type" value="Genomic_DNA"/>
</dbReference>
<proteinExistence type="predicted"/>
<evidence type="ECO:0000256" key="1">
    <source>
        <dbReference type="SAM" id="MobiDB-lite"/>
    </source>
</evidence>
<evidence type="ECO:0000256" key="2">
    <source>
        <dbReference type="SAM" id="SignalP"/>
    </source>
</evidence>
<dbReference type="KEGG" id="cmic:caldi_13630"/>
<accession>A0AA35G8B9</accession>
<keyword evidence="4" id="KW-1185">Reference proteome</keyword>
<keyword evidence="2" id="KW-0732">Signal</keyword>
<feature type="signal peptide" evidence="2">
    <location>
        <begin position="1"/>
        <end position="25"/>
    </location>
</feature>
<feature type="compositionally biased region" description="Pro residues" evidence="1">
    <location>
        <begin position="296"/>
        <end position="308"/>
    </location>
</feature>
<evidence type="ECO:0000313" key="3">
    <source>
        <dbReference type="EMBL" id="BDG60273.1"/>
    </source>
</evidence>
<feature type="compositionally biased region" description="Pro residues" evidence="1">
    <location>
        <begin position="229"/>
        <end position="247"/>
    </location>
</feature>
<feature type="chain" id="PRO_5041439824" evidence="2">
    <location>
        <begin position="26"/>
        <end position="342"/>
    </location>
</feature>
<gene>
    <name evidence="3" type="ORF">caldi_13630</name>
</gene>
<dbReference type="Proteomes" id="UP001163687">
    <property type="component" value="Chromosome"/>
</dbReference>
<feature type="region of interest" description="Disordered" evidence="1">
    <location>
        <begin position="227"/>
        <end position="342"/>
    </location>
</feature>
<protein>
    <submittedName>
        <fullName evidence="3">Uncharacterized protein</fullName>
    </submittedName>
</protein>
<evidence type="ECO:0000313" key="4">
    <source>
        <dbReference type="Proteomes" id="UP001163687"/>
    </source>
</evidence>
<name>A0AA35G8B9_9FIRM</name>
<sequence length="342" mass="35957">MRTKRVPLALFVATLLLLAPAPAVAVTVGPLGSATWTGLYGTESPDRVPGLVDGSETNGYFACAVSASEYAVGVRFDLGTTYDLDRVYVNVETGLSGSSVSVRLLDASNAVVDSWTWTATNVYDLAGAWAGVRYVEWEAHDAGPSGSCTGSWELQVYGTATGAPPPSTTDWTKKLYDYLTDPPPAPSAPALPSFGGWTSVGSPGTMVPLPNPPQTQHSAVTTVPARQFPVPPAMPAPPPLPPLPEPDTTPFWDVLDPVPSADPLLPSDPAQAPDPPRSADPVIQRDAPAANDPVQAPDPPQAKDPVMPPDYMQPDPVLQRDPVMGKDPVMQIDPIMQPDPSG</sequence>
<reference evidence="3" key="1">
    <citation type="submission" date="2022-03" db="EMBL/GenBank/DDBJ databases">
        <title>Complete genome sequence of Caldinitratiruptor microaerophilus.</title>
        <authorList>
            <person name="Mukaiyama R."/>
            <person name="Nishiyama T."/>
            <person name="Ueda K."/>
        </authorList>
    </citation>
    <scope>NUCLEOTIDE SEQUENCE</scope>
    <source>
        <strain evidence="3">JCM 16183</strain>
    </source>
</reference>